<comment type="caution">
    <text evidence="11">The sequence shown here is derived from an EMBL/GenBank/DDBJ whole genome shotgun (WGS) entry which is preliminary data.</text>
</comment>
<dbReference type="EMBL" id="CAJNJQ010004399">
    <property type="protein sequence ID" value="CAE7210623.1"/>
    <property type="molecule type" value="Genomic_DNA"/>
</dbReference>
<dbReference type="PRINTS" id="PR00463">
    <property type="entry name" value="EP450I"/>
</dbReference>
<dbReference type="InterPro" id="IPR001128">
    <property type="entry name" value="Cyt_P450"/>
</dbReference>
<reference evidence="11" key="1">
    <citation type="submission" date="2021-01" db="EMBL/GenBank/DDBJ databases">
        <authorList>
            <person name="Kaushik A."/>
        </authorList>
    </citation>
    <scope>NUCLEOTIDE SEQUENCE</scope>
    <source>
        <strain evidence="12">AG5</strain>
        <strain evidence="11">Type strain: AG8-Rh-89/</strain>
    </source>
</reference>
<gene>
    <name evidence="11" type="ORF">RDB_LOCUS106923</name>
    <name evidence="12" type="ORF">RDB_LOCUS151605</name>
</gene>
<evidence type="ECO:0000313" key="12">
    <source>
        <dbReference type="EMBL" id="CAE7210623.1"/>
    </source>
</evidence>
<evidence type="ECO:0000256" key="2">
    <source>
        <dbReference type="ARBA" id="ARBA00005179"/>
    </source>
</evidence>
<dbReference type="InterPro" id="IPR050364">
    <property type="entry name" value="Cytochrome_P450_fung"/>
</dbReference>
<sequence length="235" mass="26449">MPRTCLTSDQGHTPTGPTPPWYHVAITLIGASIDTIVKVLMMFFLAMVLYPEVQKKPQNELDSVIGHGRLPTFEDRDRLGYVERMIQEILRWHPIAPLAVPHTCFEEDTYKGYHIPKGAIVAGNVWAMTRDETVYKDPEVFDPDRFLDPSIPPSPVFGWVAGSRCPGIHFVQSSPFITIASILMTFNIEVAQDNDGNDMHPSGKLVNSLILTSEHFPLKLTPRSAKHKEIIQQSY</sequence>
<dbReference type="EMBL" id="CAJMWZ010005804">
    <property type="protein sequence ID" value="CAE6511322.1"/>
    <property type="molecule type" value="Genomic_DNA"/>
</dbReference>
<proteinExistence type="inferred from homology"/>
<feature type="binding site" description="axial binding residue" evidence="9">
    <location>
        <position position="165"/>
    </location>
    <ligand>
        <name>heme</name>
        <dbReference type="ChEBI" id="CHEBI:30413"/>
    </ligand>
    <ligandPart>
        <name>Fe</name>
        <dbReference type="ChEBI" id="CHEBI:18248"/>
    </ligandPart>
</feature>
<keyword evidence="4 9" id="KW-0349">Heme</keyword>
<name>A0A8H3DA65_9AGAM</name>
<comment type="similarity">
    <text evidence="3">Belongs to the cytochrome P450 family.</text>
</comment>
<evidence type="ECO:0000256" key="6">
    <source>
        <dbReference type="ARBA" id="ARBA00023002"/>
    </source>
</evidence>
<evidence type="ECO:0000313" key="11">
    <source>
        <dbReference type="EMBL" id="CAE6511322.1"/>
    </source>
</evidence>
<evidence type="ECO:0000256" key="8">
    <source>
        <dbReference type="ARBA" id="ARBA00023033"/>
    </source>
</evidence>
<feature type="transmembrane region" description="Helical" evidence="10">
    <location>
        <begin position="20"/>
        <end position="50"/>
    </location>
</feature>
<keyword evidence="7 9" id="KW-0408">Iron</keyword>
<dbReference type="InterPro" id="IPR002401">
    <property type="entry name" value="Cyt_P450_E_grp-I"/>
</dbReference>
<keyword evidence="6" id="KW-0560">Oxidoreductase</keyword>
<protein>
    <recommendedName>
        <fullName evidence="14">O-methylsterigmatocystin oxidoreductase</fullName>
    </recommendedName>
</protein>
<dbReference type="SUPFAM" id="SSF48264">
    <property type="entry name" value="Cytochrome P450"/>
    <property type="match status" value="1"/>
</dbReference>
<dbReference type="InterPro" id="IPR036396">
    <property type="entry name" value="Cyt_P450_sf"/>
</dbReference>
<comment type="cofactor">
    <cofactor evidence="1 9">
        <name>heme</name>
        <dbReference type="ChEBI" id="CHEBI:30413"/>
    </cofactor>
</comment>
<dbReference type="Gene3D" id="1.10.630.10">
    <property type="entry name" value="Cytochrome P450"/>
    <property type="match status" value="1"/>
</dbReference>
<dbReference type="PANTHER" id="PTHR46300:SF7">
    <property type="entry name" value="P450, PUTATIVE (EUROFUNG)-RELATED"/>
    <property type="match status" value="1"/>
</dbReference>
<dbReference type="GO" id="GO:0016705">
    <property type="term" value="F:oxidoreductase activity, acting on paired donors, with incorporation or reduction of molecular oxygen"/>
    <property type="evidence" value="ECO:0007669"/>
    <property type="project" value="InterPro"/>
</dbReference>
<dbReference type="Pfam" id="PF00067">
    <property type="entry name" value="p450"/>
    <property type="match status" value="1"/>
</dbReference>
<dbReference type="GO" id="GO:0020037">
    <property type="term" value="F:heme binding"/>
    <property type="evidence" value="ECO:0007669"/>
    <property type="project" value="InterPro"/>
</dbReference>
<evidence type="ECO:0000256" key="4">
    <source>
        <dbReference type="ARBA" id="ARBA00022617"/>
    </source>
</evidence>
<evidence type="ECO:0000256" key="10">
    <source>
        <dbReference type="SAM" id="Phobius"/>
    </source>
</evidence>
<dbReference type="GO" id="GO:0005506">
    <property type="term" value="F:iron ion binding"/>
    <property type="evidence" value="ECO:0007669"/>
    <property type="project" value="InterPro"/>
</dbReference>
<evidence type="ECO:0000256" key="5">
    <source>
        <dbReference type="ARBA" id="ARBA00022723"/>
    </source>
</evidence>
<keyword evidence="8" id="KW-0503">Monooxygenase</keyword>
<evidence type="ECO:0000256" key="7">
    <source>
        <dbReference type="ARBA" id="ARBA00023004"/>
    </source>
</evidence>
<keyword evidence="5 9" id="KW-0479">Metal-binding</keyword>
<evidence type="ECO:0008006" key="14">
    <source>
        <dbReference type="Google" id="ProtNLM"/>
    </source>
</evidence>
<keyword evidence="10" id="KW-0812">Transmembrane</keyword>
<dbReference type="PANTHER" id="PTHR46300">
    <property type="entry name" value="P450, PUTATIVE (EUROFUNG)-RELATED-RELATED"/>
    <property type="match status" value="1"/>
</dbReference>
<comment type="pathway">
    <text evidence="2">Secondary metabolite biosynthesis.</text>
</comment>
<dbReference type="AlphaFoldDB" id="A0A8H3DA65"/>
<accession>A0A8H3DA65</accession>
<dbReference type="Proteomes" id="UP000663850">
    <property type="component" value="Unassembled WGS sequence"/>
</dbReference>
<keyword evidence="10" id="KW-0472">Membrane</keyword>
<organism evidence="11 13">
    <name type="scientific">Rhizoctonia solani</name>
    <dbReference type="NCBI Taxonomy" id="456999"/>
    <lineage>
        <taxon>Eukaryota</taxon>
        <taxon>Fungi</taxon>
        <taxon>Dikarya</taxon>
        <taxon>Basidiomycota</taxon>
        <taxon>Agaricomycotina</taxon>
        <taxon>Agaricomycetes</taxon>
        <taxon>Cantharellales</taxon>
        <taxon>Ceratobasidiaceae</taxon>
        <taxon>Rhizoctonia</taxon>
    </lineage>
</organism>
<evidence type="ECO:0000256" key="3">
    <source>
        <dbReference type="ARBA" id="ARBA00010617"/>
    </source>
</evidence>
<evidence type="ECO:0000256" key="9">
    <source>
        <dbReference type="PIRSR" id="PIRSR602401-1"/>
    </source>
</evidence>
<evidence type="ECO:0000256" key="1">
    <source>
        <dbReference type="ARBA" id="ARBA00001971"/>
    </source>
</evidence>
<keyword evidence="10" id="KW-1133">Transmembrane helix</keyword>
<dbReference type="GO" id="GO:0004497">
    <property type="term" value="F:monooxygenase activity"/>
    <property type="evidence" value="ECO:0007669"/>
    <property type="project" value="UniProtKB-KW"/>
</dbReference>
<evidence type="ECO:0000313" key="13">
    <source>
        <dbReference type="Proteomes" id="UP000663850"/>
    </source>
</evidence>
<dbReference type="Proteomes" id="UP000663827">
    <property type="component" value="Unassembled WGS sequence"/>
</dbReference>